<keyword evidence="5 8" id="KW-0472">Membrane</keyword>
<feature type="transmembrane region" description="Helical" evidence="8">
    <location>
        <begin position="12"/>
        <end position="28"/>
    </location>
</feature>
<feature type="transmembrane region" description="Helical" evidence="8">
    <location>
        <begin position="145"/>
        <end position="169"/>
    </location>
</feature>
<feature type="transmembrane region" description="Helical" evidence="8">
    <location>
        <begin position="181"/>
        <end position="207"/>
    </location>
</feature>
<reference evidence="10 11" key="1">
    <citation type="submission" date="2018-05" db="EMBL/GenBank/DDBJ databases">
        <title>Leucothrix arctica sp. nov., isolated from Arctic seawater.</title>
        <authorList>
            <person name="Choi A."/>
            <person name="Baek K."/>
        </authorList>
    </citation>
    <scope>NUCLEOTIDE SEQUENCE [LARGE SCALE GENOMIC DNA]</scope>
    <source>
        <strain evidence="10 11">JCM 18388</strain>
    </source>
</reference>
<evidence type="ECO:0000256" key="8">
    <source>
        <dbReference type="SAM" id="Phobius"/>
    </source>
</evidence>
<evidence type="ECO:0000256" key="3">
    <source>
        <dbReference type="ARBA" id="ARBA00022692"/>
    </source>
</evidence>
<comment type="subcellular location">
    <subcellularLocation>
        <location evidence="1">Cell membrane</location>
        <topology evidence="1">Multi-pass membrane protein</topology>
    </subcellularLocation>
    <subcellularLocation>
        <location evidence="6">Membrane</location>
        <topology evidence="6">Multi-pass membrane protein</topology>
    </subcellularLocation>
</comment>
<feature type="region of interest" description="Disordered" evidence="7">
    <location>
        <begin position="303"/>
        <end position="329"/>
    </location>
</feature>
<keyword evidence="3 8" id="KW-0812">Transmembrane</keyword>
<dbReference type="OrthoDB" id="5621486at2"/>
<dbReference type="GO" id="GO:0015031">
    <property type="term" value="P:protein transport"/>
    <property type="evidence" value="ECO:0007669"/>
    <property type="project" value="UniProtKB-KW"/>
</dbReference>
<feature type="domain" description="MotA/TolQ/ExbB proton channel" evidence="9">
    <location>
        <begin position="131"/>
        <end position="217"/>
    </location>
</feature>
<keyword evidence="6" id="KW-0653">Protein transport</keyword>
<sequence>MNISKNTARSTLLQVVLFLILVAAALFWQRNNIADLYLSGEINPVGWLLNSIIVLLFLFGMFRMISLLLSYSREHSVLERLVDSITDGANDPTGRLPENALAVARYKYVQSMALRALPINHGALASSLSTSEQSRFTLVRYINSILILLGVFGTVVSLSIALIGASNLLDSPDGANRMGMIIGGMSSALSTTMTAIVCFVIYAYFYLRLNNARAQLLNGIESMTSMHLLPNVTHNEESLIRHVADLTVALNKSADRLNEMQQHFTTAANQLAGAVVKQNGPAGVTEESIQELKDLLREGFRLPKSPLKAAPREPLGSHIPKRDHMDPKL</sequence>
<comment type="similarity">
    <text evidence="6">Belongs to the exbB/tolQ family.</text>
</comment>
<proteinExistence type="inferred from homology"/>
<evidence type="ECO:0000256" key="6">
    <source>
        <dbReference type="RuleBase" id="RU004057"/>
    </source>
</evidence>
<keyword evidence="11" id="KW-1185">Reference proteome</keyword>
<keyword evidence="2" id="KW-1003">Cell membrane</keyword>
<evidence type="ECO:0000256" key="1">
    <source>
        <dbReference type="ARBA" id="ARBA00004651"/>
    </source>
</evidence>
<accession>A0A317CEV5</accession>
<comment type="caution">
    <text evidence="10">The sequence shown here is derived from an EMBL/GenBank/DDBJ whole genome shotgun (WGS) entry which is preliminary data.</text>
</comment>
<organism evidence="10 11">
    <name type="scientific">Leucothrix pacifica</name>
    <dbReference type="NCBI Taxonomy" id="1247513"/>
    <lineage>
        <taxon>Bacteria</taxon>
        <taxon>Pseudomonadati</taxon>
        <taxon>Pseudomonadota</taxon>
        <taxon>Gammaproteobacteria</taxon>
        <taxon>Thiotrichales</taxon>
        <taxon>Thiotrichaceae</taxon>
        <taxon>Leucothrix</taxon>
    </lineage>
</organism>
<keyword evidence="4 8" id="KW-1133">Transmembrane helix</keyword>
<dbReference type="InterPro" id="IPR002898">
    <property type="entry name" value="MotA_ExbB_proton_chnl"/>
</dbReference>
<evidence type="ECO:0000256" key="5">
    <source>
        <dbReference type="ARBA" id="ARBA00023136"/>
    </source>
</evidence>
<gene>
    <name evidence="10" type="ORF">DKW60_10655</name>
</gene>
<evidence type="ECO:0000256" key="2">
    <source>
        <dbReference type="ARBA" id="ARBA00022475"/>
    </source>
</evidence>
<evidence type="ECO:0000313" key="10">
    <source>
        <dbReference type="EMBL" id="PWQ97185.1"/>
    </source>
</evidence>
<evidence type="ECO:0000256" key="4">
    <source>
        <dbReference type="ARBA" id="ARBA00022989"/>
    </source>
</evidence>
<name>A0A317CEV5_9GAMM</name>
<dbReference type="RefSeq" id="WP_109837643.1">
    <property type="nucleotide sequence ID" value="NZ_QGKM01000027.1"/>
</dbReference>
<evidence type="ECO:0000313" key="11">
    <source>
        <dbReference type="Proteomes" id="UP000245539"/>
    </source>
</evidence>
<dbReference type="GO" id="GO:0005886">
    <property type="term" value="C:plasma membrane"/>
    <property type="evidence" value="ECO:0007669"/>
    <property type="project" value="UniProtKB-SubCell"/>
</dbReference>
<dbReference type="Proteomes" id="UP000245539">
    <property type="component" value="Unassembled WGS sequence"/>
</dbReference>
<feature type="compositionally biased region" description="Basic and acidic residues" evidence="7">
    <location>
        <begin position="320"/>
        <end position="329"/>
    </location>
</feature>
<evidence type="ECO:0000259" key="9">
    <source>
        <dbReference type="Pfam" id="PF01618"/>
    </source>
</evidence>
<keyword evidence="6" id="KW-0813">Transport</keyword>
<dbReference type="AlphaFoldDB" id="A0A317CEV5"/>
<feature type="transmembrane region" description="Helical" evidence="8">
    <location>
        <begin position="48"/>
        <end position="71"/>
    </location>
</feature>
<dbReference type="Pfam" id="PF01618">
    <property type="entry name" value="MotA_ExbB"/>
    <property type="match status" value="1"/>
</dbReference>
<evidence type="ECO:0000256" key="7">
    <source>
        <dbReference type="SAM" id="MobiDB-lite"/>
    </source>
</evidence>
<dbReference type="EMBL" id="QGKM01000027">
    <property type="protein sequence ID" value="PWQ97185.1"/>
    <property type="molecule type" value="Genomic_DNA"/>
</dbReference>
<protein>
    <recommendedName>
        <fullName evidence="9">MotA/TolQ/ExbB proton channel domain-containing protein</fullName>
    </recommendedName>
</protein>